<sequence length="367" mass="41223">MFLCLRVGDRSLTVVSAYGPNSSLEYHAFLVSLEGVLESAPTGDSIVLLGDFNAHVGNDSATWKGVIGRSAPPEPEWCFVFGLLCSSQFVRNKHHLGHSGEERGGAVHRSLPEGAAGELTVAALEPTLQKFFAIADKNANERFERLESQLGAINENLVRHSQELQVQQKITTSLQEQMRTAEATTARHDETLKQLQDKMTSMEDRMRRVNLRIVNVKEGEEQGNVLAYLKRNIPKWFPEMAGNPPELMRAHRSGPPRKTSERPRTIILKCLRFTDRDRILQSARKTEVRSEGNIIRFTLDYSDATAQRRRLCYPVMAQARSLGFHPFLLYPAVIKLTRGSIQHVFEEVKDAAKFIDSCGPVSNNNLN</sequence>
<dbReference type="AlphaFoldDB" id="A0A8C8DAI0"/>
<reference evidence="2" key="1">
    <citation type="submission" date="2025-08" db="UniProtKB">
        <authorList>
            <consortium name="Ensembl"/>
        </authorList>
    </citation>
    <scope>IDENTIFICATION</scope>
</reference>
<keyword evidence="3" id="KW-1185">Reference proteome</keyword>
<proteinExistence type="predicted"/>
<evidence type="ECO:0000256" key="1">
    <source>
        <dbReference type="SAM" id="Coils"/>
    </source>
</evidence>
<reference evidence="2" key="2">
    <citation type="submission" date="2025-09" db="UniProtKB">
        <authorList>
            <consortium name="Ensembl"/>
        </authorList>
    </citation>
    <scope>IDENTIFICATION</scope>
</reference>
<dbReference type="Proteomes" id="UP000694383">
    <property type="component" value="Unplaced"/>
</dbReference>
<organism evidence="2 3">
    <name type="scientific">Oryzias sinensis</name>
    <name type="common">Chinese medaka</name>
    <dbReference type="NCBI Taxonomy" id="183150"/>
    <lineage>
        <taxon>Eukaryota</taxon>
        <taxon>Metazoa</taxon>
        <taxon>Chordata</taxon>
        <taxon>Craniata</taxon>
        <taxon>Vertebrata</taxon>
        <taxon>Euteleostomi</taxon>
        <taxon>Actinopterygii</taxon>
        <taxon>Neopterygii</taxon>
        <taxon>Teleostei</taxon>
        <taxon>Neoteleostei</taxon>
        <taxon>Acanthomorphata</taxon>
        <taxon>Ovalentaria</taxon>
        <taxon>Atherinomorphae</taxon>
        <taxon>Beloniformes</taxon>
        <taxon>Adrianichthyidae</taxon>
        <taxon>Oryziinae</taxon>
        <taxon>Oryzias</taxon>
    </lineage>
</organism>
<name>A0A8C8DAI0_9TELE</name>
<dbReference type="Ensembl" id="ENSOSIT00000000285.1">
    <property type="protein sequence ID" value="ENSOSIP00000000269.1"/>
    <property type="gene ID" value="ENSOSIG00000000193.1"/>
</dbReference>
<dbReference type="SUPFAM" id="SSF56219">
    <property type="entry name" value="DNase I-like"/>
    <property type="match status" value="1"/>
</dbReference>
<feature type="coiled-coil region" evidence="1">
    <location>
        <begin position="136"/>
        <end position="212"/>
    </location>
</feature>
<dbReference type="PANTHER" id="PTHR11505">
    <property type="entry name" value="L1 TRANSPOSABLE ELEMENT-RELATED"/>
    <property type="match status" value="1"/>
</dbReference>
<accession>A0A8C8DAI0</accession>
<dbReference type="InterPro" id="IPR004244">
    <property type="entry name" value="Transposase_22"/>
</dbReference>
<evidence type="ECO:0000313" key="2">
    <source>
        <dbReference type="Ensembl" id="ENSOSIP00000000269.1"/>
    </source>
</evidence>
<dbReference type="GeneTree" id="ENSGT00990000204458"/>
<dbReference type="Gene3D" id="3.30.70.1820">
    <property type="entry name" value="L1 transposable element, RRM domain"/>
    <property type="match status" value="1"/>
</dbReference>
<keyword evidence="1" id="KW-0175">Coiled coil</keyword>
<dbReference type="Gene3D" id="3.60.10.10">
    <property type="entry name" value="Endonuclease/exonuclease/phosphatase"/>
    <property type="match status" value="1"/>
</dbReference>
<evidence type="ECO:0000313" key="3">
    <source>
        <dbReference type="Proteomes" id="UP000694383"/>
    </source>
</evidence>
<protein>
    <recommendedName>
        <fullName evidence="4">Endonuclease/exonuclease/phosphatase domain-containing protein</fullName>
    </recommendedName>
</protein>
<evidence type="ECO:0008006" key="4">
    <source>
        <dbReference type="Google" id="ProtNLM"/>
    </source>
</evidence>
<dbReference type="InterPro" id="IPR036691">
    <property type="entry name" value="Endo/exonu/phosph_ase_sf"/>
</dbReference>